<dbReference type="GO" id="GO:0015171">
    <property type="term" value="F:amino acid transmembrane transporter activity"/>
    <property type="evidence" value="ECO:0007669"/>
    <property type="project" value="TreeGrafter"/>
</dbReference>
<comment type="caution">
    <text evidence="11">The sequence shown here is derived from an EMBL/GenBank/DDBJ whole genome shotgun (WGS) entry which is preliminary data.</text>
</comment>
<organism evidence="11 12">
    <name type="scientific">Talaromyces atroroseus</name>
    <dbReference type="NCBI Taxonomy" id="1441469"/>
    <lineage>
        <taxon>Eukaryota</taxon>
        <taxon>Fungi</taxon>
        <taxon>Dikarya</taxon>
        <taxon>Ascomycota</taxon>
        <taxon>Pezizomycotina</taxon>
        <taxon>Eurotiomycetes</taxon>
        <taxon>Eurotiomycetidae</taxon>
        <taxon>Eurotiales</taxon>
        <taxon>Trichocomaceae</taxon>
        <taxon>Talaromyces</taxon>
        <taxon>Talaromyces sect. Trachyspermi</taxon>
    </lineage>
</organism>
<keyword evidence="6 9" id="KW-1133">Transmembrane helix</keyword>
<dbReference type="Pfam" id="PF00324">
    <property type="entry name" value="AA_permease"/>
    <property type="match status" value="1"/>
</dbReference>
<evidence type="ECO:0000256" key="2">
    <source>
        <dbReference type="ARBA" id="ARBA00022448"/>
    </source>
</evidence>
<reference evidence="11 12" key="1">
    <citation type="submission" date="2015-06" db="EMBL/GenBank/DDBJ databases">
        <title>Talaromyces atroroseus IBT 11181 draft genome.</title>
        <authorList>
            <person name="Rasmussen K.B."/>
            <person name="Rasmussen S."/>
            <person name="Petersen B."/>
            <person name="Sicheritz-Ponten T."/>
            <person name="Mortensen U.H."/>
            <person name="Thrane U."/>
        </authorList>
    </citation>
    <scope>NUCLEOTIDE SEQUENCE [LARGE SCALE GENOMIC DNA]</scope>
    <source>
        <strain evidence="11 12">IBT 11181</strain>
    </source>
</reference>
<feature type="transmembrane region" description="Helical" evidence="9">
    <location>
        <begin position="442"/>
        <end position="463"/>
    </location>
</feature>
<evidence type="ECO:0000256" key="4">
    <source>
        <dbReference type="ARBA" id="ARBA00022692"/>
    </source>
</evidence>
<feature type="transmembrane region" description="Helical" evidence="9">
    <location>
        <begin position="89"/>
        <end position="108"/>
    </location>
</feature>
<evidence type="ECO:0000313" key="12">
    <source>
        <dbReference type="Proteomes" id="UP000214365"/>
    </source>
</evidence>
<dbReference type="Gene3D" id="1.20.1740.10">
    <property type="entry name" value="Amino acid/polyamine transporter I"/>
    <property type="match status" value="1"/>
</dbReference>
<feature type="region of interest" description="Disordered" evidence="8">
    <location>
        <begin position="1"/>
        <end position="33"/>
    </location>
</feature>
<dbReference type="NCBIfam" id="TIGR00913">
    <property type="entry name" value="2A0310"/>
    <property type="match status" value="1"/>
</dbReference>
<keyword evidence="3" id="KW-1003">Cell membrane</keyword>
<dbReference type="PANTHER" id="PTHR43341">
    <property type="entry name" value="AMINO ACID PERMEASE"/>
    <property type="match status" value="1"/>
</dbReference>
<evidence type="ECO:0000256" key="3">
    <source>
        <dbReference type="ARBA" id="ARBA00022475"/>
    </source>
</evidence>
<feature type="transmembrane region" description="Helical" evidence="9">
    <location>
        <begin position="352"/>
        <end position="378"/>
    </location>
</feature>
<comment type="subcellular location">
    <subcellularLocation>
        <location evidence="1">Cell membrane</location>
        <topology evidence="1">Multi-pass membrane protein</topology>
    </subcellularLocation>
</comment>
<evidence type="ECO:0000256" key="7">
    <source>
        <dbReference type="ARBA" id="ARBA00023136"/>
    </source>
</evidence>
<evidence type="ECO:0000256" key="6">
    <source>
        <dbReference type="ARBA" id="ARBA00022989"/>
    </source>
</evidence>
<dbReference type="GO" id="GO:0005886">
    <property type="term" value="C:plasma membrane"/>
    <property type="evidence" value="ECO:0007669"/>
    <property type="project" value="UniProtKB-SubCell"/>
</dbReference>
<dbReference type="InterPro" id="IPR004840">
    <property type="entry name" value="Amino_acid_permease_CS"/>
</dbReference>
<evidence type="ECO:0000256" key="5">
    <source>
        <dbReference type="ARBA" id="ARBA00022970"/>
    </source>
</evidence>
<evidence type="ECO:0000256" key="1">
    <source>
        <dbReference type="ARBA" id="ARBA00004651"/>
    </source>
</evidence>
<keyword evidence="2" id="KW-0813">Transport</keyword>
<sequence length="591" mass="63929">MDKSVEPKDVGGSSPVPIADDDLPAYGDSQPAGNWRQRFVDSFKRDPNAYVTRGGQSGATGNAIDLETAAQNTARSPLQRRLKGRHLQMIAIGGSIGSGLFVASGSVLASGGPASVLIAYILIGVMLYCTVHALGEMAVLFPVAGSFSAYSTRFLDPAWGFAMGWNYALQWLVVLPLEIVAAAMTIKYWPGADHISPAAWVTIFLVLIIAINLFGVRGYGEAEFIFAIIKITAVIGFIILGIILDCGGGPDEGYIGGRYWHHPGAFHNGFKGLCSVFVNAAFAFAGTELVGLAAAETANPRKSLPSAIKQVFWRIALFYIVALTLVGLLVPYDDPRLLDGSSSADAHSSPFVIAIVNAGISGLPSVMNVVIMISVLSVGNSSVYGSSRTLAALAEQGQAPRFLAYIDREGRPIFSIIVASLLGFLAYLAASDKEEDAFNWMVAISGLSSIFTWGSICLCHIRYRQGWKAQGHSLDEIPFRSQVGVIGSWVGFLFNCLVLIAQFWVGFAPVGYASDSASDLVENFFEAYLAAPIVIAFYIPYKLYFKTPFVKAADMDLVTGRRELDIQDLLNQERAEQAQWPLWKRTWHLFC</sequence>
<accession>A0A225B270</accession>
<dbReference type="GeneID" id="31003642"/>
<keyword evidence="5" id="KW-0029">Amino-acid transport</keyword>
<dbReference type="PROSITE" id="PS00218">
    <property type="entry name" value="AMINO_ACID_PERMEASE_1"/>
    <property type="match status" value="1"/>
</dbReference>
<dbReference type="STRING" id="1441469.A0A225B270"/>
<dbReference type="InterPro" id="IPR004841">
    <property type="entry name" value="AA-permease/SLC12A_dom"/>
</dbReference>
<dbReference type="PANTHER" id="PTHR43341:SF1">
    <property type="entry name" value="GENERAL AMINO-ACID PERMEASE GAP1"/>
    <property type="match status" value="1"/>
</dbReference>
<protein>
    <submittedName>
        <fullName evidence="11">General amino-acid permease GAP1</fullName>
    </submittedName>
</protein>
<name>A0A225B270_TALAT</name>
<feature type="transmembrane region" description="Helical" evidence="9">
    <location>
        <begin position="483"/>
        <end position="507"/>
    </location>
</feature>
<dbReference type="InterPro" id="IPR004762">
    <property type="entry name" value="Amino_acid_permease_fungi"/>
</dbReference>
<dbReference type="RefSeq" id="XP_020121457.1">
    <property type="nucleotide sequence ID" value="XM_020266237.1"/>
</dbReference>
<feature type="transmembrane region" description="Helical" evidence="9">
    <location>
        <begin position="224"/>
        <end position="244"/>
    </location>
</feature>
<proteinExistence type="predicted"/>
<feature type="transmembrane region" description="Helical" evidence="9">
    <location>
        <begin position="527"/>
        <end position="545"/>
    </location>
</feature>
<feature type="transmembrane region" description="Helical" evidence="9">
    <location>
        <begin position="413"/>
        <end position="430"/>
    </location>
</feature>
<evidence type="ECO:0000259" key="10">
    <source>
        <dbReference type="Pfam" id="PF00324"/>
    </source>
</evidence>
<feature type="transmembrane region" description="Helical" evidence="9">
    <location>
        <begin position="167"/>
        <end position="186"/>
    </location>
</feature>
<dbReference type="InterPro" id="IPR050524">
    <property type="entry name" value="APC_YAT"/>
</dbReference>
<keyword evidence="12" id="KW-1185">Reference proteome</keyword>
<feature type="transmembrane region" description="Helical" evidence="9">
    <location>
        <begin position="198"/>
        <end position="218"/>
    </location>
</feature>
<gene>
    <name evidence="11" type="ORF">UA08_03887</name>
</gene>
<dbReference type="OrthoDB" id="3900342at2759"/>
<dbReference type="FunFam" id="1.20.1740.10:FF:000017">
    <property type="entry name" value="Amino acid permease"/>
    <property type="match status" value="1"/>
</dbReference>
<keyword evidence="7 9" id="KW-0472">Membrane</keyword>
<dbReference type="AlphaFoldDB" id="A0A225B270"/>
<feature type="transmembrane region" description="Helical" evidence="9">
    <location>
        <begin position="311"/>
        <end position="332"/>
    </location>
</feature>
<evidence type="ECO:0000256" key="8">
    <source>
        <dbReference type="SAM" id="MobiDB-lite"/>
    </source>
</evidence>
<dbReference type="PIRSF" id="PIRSF006060">
    <property type="entry name" value="AA_transporter"/>
    <property type="match status" value="1"/>
</dbReference>
<dbReference type="Proteomes" id="UP000214365">
    <property type="component" value="Unassembled WGS sequence"/>
</dbReference>
<evidence type="ECO:0000313" key="11">
    <source>
        <dbReference type="EMBL" id="OKL61336.1"/>
    </source>
</evidence>
<evidence type="ECO:0000256" key="9">
    <source>
        <dbReference type="SAM" id="Phobius"/>
    </source>
</evidence>
<dbReference type="EMBL" id="LFMY01000004">
    <property type="protein sequence ID" value="OKL61336.1"/>
    <property type="molecule type" value="Genomic_DNA"/>
</dbReference>
<keyword evidence="4 9" id="KW-0812">Transmembrane</keyword>
<feature type="domain" description="Amino acid permease/ SLC12A" evidence="10">
    <location>
        <begin position="86"/>
        <end position="550"/>
    </location>
</feature>